<dbReference type="SUPFAM" id="SSF52540">
    <property type="entry name" value="P-loop containing nucleoside triphosphate hydrolases"/>
    <property type="match status" value="3"/>
</dbReference>
<feature type="transmembrane region" description="Helical" evidence="10">
    <location>
        <begin position="709"/>
        <end position="728"/>
    </location>
</feature>
<evidence type="ECO:0000256" key="2">
    <source>
        <dbReference type="ARBA" id="ARBA00006012"/>
    </source>
</evidence>
<feature type="domain" description="ABC transporter" evidence="11">
    <location>
        <begin position="167"/>
        <end position="440"/>
    </location>
</feature>
<evidence type="ECO:0000259" key="11">
    <source>
        <dbReference type="PROSITE" id="PS50893"/>
    </source>
</evidence>
<feature type="transmembrane region" description="Helical" evidence="10">
    <location>
        <begin position="1480"/>
        <end position="1503"/>
    </location>
</feature>
<dbReference type="PANTHER" id="PTHR48040:SF65">
    <property type="entry name" value="AAA+ ATPASE DOMAIN, PLANT PDR ABC TRANSPORTER ASSOCIATED, ABC TRANSPORTER, G1"/>
    <property type="match status" value="1"/>
</dbReference>
<evidence type="ECO:0000256" key="1">
    <source>
        <dbReference type="ARBA" id="ARBA00004141"/>
    </source>
</evidence>
<dbReference type="Pfam" id="PF00005">
    <property type="entry name" value="ABC_tran"/>
    <property type="match status" value="3"/>
</dbReference>
<feature type="domain" description="ABC transporter" evidence="11">
    <location>
        <begin position="1056"/>
        <end position="1308"/>
    </location>
</feature>
<dbReference type="STRING" id="35608.A0A2U1MPZ3"/>
<keyword evidence="3" id="KW-0813">Transport</keyword>
<comment type="caution">
    <text evidence="12">The sequence shown here is derived from an EMBL/GenBank/DDBJ whole genome shotgun (WGS) entry which is preliminary data.</text>
</comment>
<evidence type="ECO:0000256" key="7">
    <source>
        <dbReference type="ARBA" id="ARBA00022840"/>
    </source>
</evidence>
<organism evidence="12 13">
    <name type="scientific">Artemisia annua</name>
    <name type="common">Sweet wormwood</name>
    <dbReference type="NCBI Taxonomy" id="35608"/>
    <lineage>
        <taxon>Eukaryota</taxon>
        <taxon>Viridiplantae</taxon>
        <taxon>Streptophyta</taxon>
        <taxon>Embryophyta</taxon>
        <taxon>Tracheophyta</taxon>
        <taxon>Spermatophyta</taxon>
        <taxon>Magnoliopsida</taxon>
        <taxon>eudicotyledons</taxon>
        <taxon>Gunneridae</taxon>
        <taxon>Pentapetalae</taxon>
        <taxon>asterids</taxon>
        <taxon>campanulids</taxon>
        <taxon>Asterales</taxon>
        <taxon>Asteraceae</taxon>
        <taxon>Asteroideae</taxon>
        <taxon>Anthemideae</taxon>
        <taxon>Artemisiinae</taxon>
        <taxon>Artemisia</taxon>
    </lineage>
</organism>
<keyword evidence="7" id="KW-0067">ATP-binding</keyword>
<feature type="transmembrane region" description="Helical" evidence="10">
    <location>
        <begin position="1402"/>
        <end position="1423"/>
    </location>
</feature>
<feature type="transmembrane region" description="Helical" evidence="10">
    <location>
        <begin position="620"/>
        <end position="642"/>
    </location>
</feature>
<dbReference type="InterPro" id="IPR027417">
    <property type="entry name" value="P-loop_NTPase"/>
</dbReference>
<feature type="transmembrane region" description="Helical" evidence="10">
    <location>
        <begin position="760"/>
        <end position="782"/>
    </location>
</feature>
<dbReference type="GO" id="GO:2000032">
    <property type="term" value="P:regulation of secondary shoot formation"/>
    <property type="evidence" value="ECO:0007669"/>
    <property type="project" value="UniProtKB-ARBA"/>
</dbReference>
<name>A0A2U1MPZ3_ARTAN</name>
<evidence type="ECO:0000256" key="8">
    <source>
        <dbReference type="ARBA" id="ARBA00022989"/>
    </source>
</evidence>
<proteinExistence type="inferred from homology"/>
<sequence length="1653" mass="186151">MTMDGSDIYKAANSMRLGSLRAVSTSSLRHESASAWSNSGMDIFSKSSREEDDEEALKWASLEKLPTFDRLKKGLLFGSTGPSNEVNVDNLGTNDRRHLLDRLVKVADEDNEKFLLKLRARLDRVGIGLPTIEVKFEHVTVEADVNTGSRALPSFINFHIDLLEGLLSLFHLIPNSKRHITILDDVSGVIKHKRMTLLLGPPSSGKTTLLLSLAGKLAKELTISGKVTYNGHELHEFVPERTSAYISQHDVHIGEMTVRETLGFSARCQGVGSRYDMLAELSRRERDAKIKPDPDLDIYMKAAATKGQEANVVTDYILKLLRLDTCADTMIGDQMIRGISGGQKKRVTTGEMIVGPSKVLFMDEISTGLDSSTTFQIVKSLKEFLHILEGTAVISLLQPAPETYDLFDDIILMTDGKIVYQGPREHVLDFFESMGFRCPERKGVADFLQEVTSKKDQQQYWMRRDDPYRFVTAEEFAKAYQSFHVGMKLVNDLTTPYDKSKSHPAALATEKYGLSKKELLKACTDREILLMKRNSFVYFFKLFKLTIMSFVVMTVFLRTEMHKRDLQDGGFYTGALYFGVLMIMLNGSSEIPMTIAKLPVFYKQREFLFYPSWAYAISSWIIKIPVLFLEAGVWTIITYYVIGFDPNVSRFFKQYFIFFLVNQMSSGLFRFIGAVGRNMIIANTFGSFAILLVFALGGFILSRDEVKDWWLWGYWTSPLMYAMNGIMVNEFLGHSWRAPLNGTTLGKQVILARGFFADAYWYWIAVAALIGFILIFNFCYALSLSFLNAFGKAQANVSSLDESDAAVELSSMDMEAEGSQNKNKGMILPFEPHSITFNDVKYSVDMPQEMKDQGVVEDRLLLLKGVSGAFRPCVLTALMGVSGAGKTTLMDVLAGRKTGGYIEGDIKVSRYPKKQETFTRISGYCEQNDIHSPHVTIYESLLYSAWLRLTSDVDEHKRKPLNGTTLGKQVILARGFFADAYWYWIAVAALIGFILIFNFCYALSLSFLNAFGKAQANVSSLDESDAAVELSSMDMEAEGSQNKNKGMILPFEPHSITFNDVKYSVDMPQEMKDQGVVEDRLLLLKGVSGAFRPCVLTALMGVSGAGKTTLMDVLAGRKTGGYIEGDIKVSRYPKKQETFTRISGYCEQNDIHSPHVTIYESLLYSAWLRLTSDVDEHKRKMFVDEVMGLVELNPLKDALVGLPGVNGLSTEQRKRLTIAVELVANPSIIFMDEPTSGLDARAAAIVMRTVRNTVDTGRTVVCTIHQPSIDIFEAFDELFLMKRGGLELYVGPVGRNSCKLIEYFEAINGVSKIKDGYNPATWMMEVSTSAQEIALGVDFTSIYRNSELHKRNKALIAELSVPRPGTKDLFFPTQYSQSFLVQCRACLWKQRWSYWRNPSYTAVRFVFTTFIGIIFGTMFWNLGGKTKSQQDLNNALGSMYAAVLFLGVQNAGAVQPVVGIERTVFYRERAAGMYSALPYAFAQVLVEIPYVLVQTVVYTVIVYSMIGFEWTAAKFFWYLYFQFCCFLYMTFYGMMTVAITPNASMAAIIASSFYAMFNLFSGFIIPRPSIPVWWRWYYWGNPVAWTIYGMVISQFGDCTDELTNGETVKEFLDRYFGYKDSFLGPVAGVHIGLVLFFAFIFAYSIRAFNFQKR</sequence>
<dbReference type="Proteomes" id="UP000245207">
    <property type="component" value="Unassembled WGS sequence"/>
</dbReference>
<keyword evidence="9 10" id="KW-0472">Membrane</keyword>
<dbReference type="Pfam" id="PF01061">
    <property type="entry name" value="ABC2_membrane"/>
    <property type="match status" value="2"/>
</dbReference>
<dbReference type="GO" id="GO:0140359">
    <property type="term" value="F:ABC-type transporter activity"/>
    <property type="evidence" value="ECO:0007669"/>
    <property type="project" value="InterPro"/>
</dbReference>
<gene>
    <name evidence="12" type="ORF">CTI12_AA355570</name>
</gene>
<evidence type="ECO:0000256" key="10">
    <source>
        <dbReference type="SAM" id="Phobius"/>
    </source>
</evidence>
<dbReference type="FunFam" id="3.40.50.300:FF:000179">
    <property type="entry name" value="ABC transporter G family member 34"/>
    <property type="match status" value="1"/>
</dbReference>
<protein>
    <submittedName>
        <fullName evidence="12">Pleiotropic drug resistance protein 1</fullName>
    </submittedName>
</protein>
<feature type="transmembrane region" description="Helical" evidence="10">
    <location>
        <begin position="1622"/>
        <end position="1645"/>
    </location>
</feature>
<feature type="transmembrane region" description="Helical" evidence="10">
    <location>
        <begin position="1515"/>
        <end position="1539"/>
    </location>
</feature>
<dbReference type="Pfam" id="PF08370">
    <property type="entry name" value="PDR_assoc"/>
    <property type="match status" value="2"/>
</dbReference>
<dbReference type="InterPro" id="IPR013581">
    <property type="entry name" value="PDR_assoc"/>
</dbReference>
<dbReference type="FunFam" id="3.40.50.300:FF:000059">
    <property type="entry name" value="ABC transporter G family member 40"/>
    <property type="match status" value="1"/>
</dbReference>
<feature type="transmembrane region" description="Helical" evidence="10">
    <location>
        <begin position="1545"/>
        <end position="1565"/>
    </location>
</feature>
<dbReference type="OrthoDB" id="66620at2759"/>
<keyword evidence="4 10" id="KW-0812">Transmembrane</keyword>
<dbReference type="InterPro" id="IPR034001">
    <property type="entry name" value="ABCG_PDR_1"/>
</dbReference>
<dbReference type="InterPro" id="IPR043926">
    <property type="entry name" value="ABCG_dom"/>
</dbReference>
<dbReference type="FunFam" id="3.40.50.300:FF:003489">
    <property type="entry name" value="ABC transporter G family member 39"/>
    <property type="match status" value="1"/>
</dbReference>
<dbReference type="InterPro" id="IPR034003">
    <property type="entry name" value="ABCG_PDR_2"/>
</dbReference>
<evidence type="ECO:0000256" key="5">
    <source>
        <dbReference type="ARBA" id="ARBA00022737"/>
    </source>
</evidence>
<evidence type="ECO:0000256" key="6">
    <source>
        <dbReference type="ARBA" id="ARBA00022741"/>
    </source>
</evidence>
<dbReference type="CDD" id="cd03233">
    <property type="entry name" value="ABCG_PDR_domain1"/>
    <property type="match status" value="1"/>
</dbReference>
<evidence type="ECO:0000256" key="4">
    <source>
        <dbReference type="ARBA" id="ARBA00022692"/>
    </source>
</evidence>
<feature type="transmembrane region" description="Helical" evidence="10">
    <location>
        <begin position="654"/>
        <end position="673"/>
    </location>
</feature>
<reference evidence="12 13" key="1">
    <citation type="journal article" date="2018" name="Mol. Plant">
        <title>The genome of Artemisia annua provides insight into the evolution of Asteraceae family and artemisinin biosynthesis.</title>
        <authorList>
            <person name="Shen Q."/>
            <person name="Zhang L."/>
            <person name="Liao Z."/>
            <person name="Wang S."/>
            <person name="Yan T."/>
            <person name="Shi P."/>
            <person name="Liu M."/>
            <person name="Fu X."/>
            <person name="Pan Q."/>
            <person name="Wang Y."/>
            <person name="Lv Z."/>
            <person name="Lu X."/>
            <person name="Zhang F."/>
            <person name="Jiang W."/>
            <person name="Ma Y."/>
            <person name="Chen M."/>
            <person name="Hao X."/>
            <person name="Li L."/>
            <person name="Tang Y."/>
            <person name="Lv G."/>
            <person name="Zhou Y."/>
            <person name="Sun X."/>
            <person name="Brodelius P.E."/>
            <person name="Rose J.K.C."/>
            <person name="Tang K."/>
        </authorList>
    </citation>
    <scope>NUCLEOTIDE SEQUENCE [LARGE SCALE GENOMIC DNA]</scope>
    <source>
        <strain evidence="13">cv. Huhao1</strain>
        <tissue evidence="12">Leaf</tissue>
    </source>
</reference>
<dbReference type="EMBL" id="PKPP01004669">
    <property type="protein sequence ID" value="PWA63302.1"/>
    <property type="molecule type" value="Genomic_DNA"/>
</dbReference>
<dbReference type="SMART" id="SM00382">
    <property type="entry name" value="AAA"/>
    <property type="match status" value="2"/>
</dbReference>
<dbReference type="CDD" id="cd03232">
    <property type="entry name" value="ABCG_PDR_domain2"/>
    <property type="match status" value="1"/>
</dbReference>
<keyword evidence="13" id="KW-1185">Reference proteome</keyword>
<dbReference type="GO" id="GO:0009914">
    <property type="term" value="P:hormone transport"/>
    <property type="evidence" value="ECO:0007669"/>
    <property type="project" value="UniProtKB-ARBA"/>
</dbReference>
<evidence type="ECO:0000313" key="12">
    <source>
        <dbReference type="EMBL" id="PWA63302.1"/>
    </source>
</evidence>
<dbReference type="InterPro" id="IPR003593">
    <property type="entry name" value="AAA+_ATPase"/>
</dbReference>
<feature type="transmembrane region" description="Helical" evidence="10">
    <location>
        <begin position="1577"/>
        <end position="1596"/>
    </location>
</feature>
<dbReference type="GO" id="GO:0016020">
    <property type="term" value="C:membrane"/>
    <property type="evidence" value="ECO:0007669"/>
    <property type="project" value="UniProtKB-SubCell"/>
</dbReference>
<dbReference type="PANTHER" id="PTHR48040">
    <property type="entry name" value="PLEIOTROPIC DRUG RESISTANCE PROTEIN 1-LIKE ISOFORM X1"/>
    <property type="match status" value="1"/>
</dbReference>
<dbReference type="InterPro" id="IPR013525">
    <property type="entry name" value="ABC2_TM"/>
</dbReference>
<feature type="transmembrane region" description="Helical" evidence="10">
    <location>
        <begin position="981"/>
        <end position="1008"/>
    </location>
</feature>
<feature type="transmembrane region" description="Helical" evidence="10">
    <location>
        <begin position="569"/>
        <end position="588"/>
    </location>
</feature>
<keyword evidence="5" id="KW-0677">Repeat</keyword>
<feature type="transmembrane region" description="Helical" evidence="10">
    <location>
        <begin position="536"/>
        <end position="557"/>
    </location>
</feature>
<evidence type="ECO:0000313" key="13">
    <source>
        <dbReference type="Proteomes" id="UP000245207"/>
    </source>
</evidence>
<comment type="subcellular location">
    <subcellularLocation>
        <location evidence="1">Membrane</location>
        <topology evidence="1">Multi-pass membrane protein</topology>
    </subcellularLocation>
</comment>
<dbReference type="PROSITE" id="PS50893">
    <property type="entry name" value="ABC_TRANSPORTER_2"/>
    <property type="match status" value="2"/>
</dbReference>
<dbReference type="InterPro" id="IPR003439">
    <property type="entry name" value="ABC_transporter-like_ATP-bd"/>
</dbReference>
<accession>A0A2U1MPZ3</accession>
<evidence type="ECO:0000256" key="9">
    <source>
        <dbReference type="ARBA" id="ARBA00023136"/>
    </source>
</evidence>
<dbReference type="GO" id="GO:0005524">
    <property type="term" value="F:ATP binding"/>
    <property type="evidence" value="ECO:0007669"/>
    <property type="project" value="UniProtKB-KW"/>
</dbReference>
<comment type="similarity">
    <text evidence="2">Belongs to the ABC transporter superfamily. ABCG family. PDR (TC 3.A.1.205) subfamily.</text>
</comment>
<feature type="transmembrane region" description="Helical" evidence="10">
    <location>
        <begin position="1435"/>
        <end position="1460"/>
    </location>
</feature>
<dbReference type="SMR" id="A0A2U1MPZ3"/>
<dbReference type="Pfam" id="PF19055">
    <property type="entry name" value="ABC2_membrane_7"/>
    <property type="match status" value="1"/>
</dbReference>
<evidence type="ECO:0000256" key="3">
    <source>
        <dbReference type="ARBA" id="ARBA00022448"/>
    </source>
</evidence>
<feature type="transmembrane region" description="Helical" evidence="10">
    <location>
        <begin position="679"/>
        <end position="702"/>
    </location>
</feature>
<dbReference type="Gene3D" id="3.40.50.300">
    <property type="entry name" value="P-loop containing nucleotide triphosphate hydrolases"/>
    <property type="match status" value="3"/>
</dbReference>
<keyword evidence="6" id="KW-0547">Nucleotide-binding</keyword>
<dbReference type="GO" id="GO:0016887">
    <property type="term" value="F:ATP hydrolysis activity"/>
    <property type="evidence" value="ECO:0007669"/>
    <property type="project" value="InterPro"/>
</dbReference>
<keyword evidence="8 10" id="KW-1133">Transmembrane helix</keyword>